<keyword evidence="2" id="KW-0812">Transmembrane</keyword>
<evidence type="ECO:0000313" key="3">
    <source>
        <dbReference type="EMBL" id="SHL70135.1"/>
    </source>
</evidence>
<evidence type="ECO:0000256" key="1">
    <source>
        <dbReference type="SAM" id="MobiDB-lite"/>
    </source>
</evidence>
<reference evidence="3 4" key="1">
    <citation type="submission" date="2016-11" db="EMBL/GenBank/DDBJ databases">
        <authorList>
            <person name="Jaros S."/>
            <person name="Januszkiewicz K."/>
            <person name="Wedrychowicz H."/>
        </authorList>
    </citation>
    <scope>NUCLEOTIDE SEQUENCE [LARGE SCALE GENOMIC DNA]</scope>
    <source>
        <strain evidence="3 4">GAS499</strain>
    </source>
</reference>
<keyword evidence="2" id="KW-0472">Membrane</keyword>
<feature type="region of interest" description="Disordered" evidence="1">
    <location>
        <begin position="129"/>
        <end position="170"/>
    </location>
</feature>
<accession>A0A1M7CSE9</accession>
<evidence type="ECO:0000256" key="2">
    <source>
        <dbReference type="SAM" id="Phobius"/>
    </source>
</evidence>
<gene>
    <name evidence="3" type="ORF">SAMN05444159_6591</name>
</gene>
<proteinExistence type="predicted"/>
<name>A0A1M7CSE9_9BRAD</name>
<dbReference type="AlphaFoldDB" id="A0A1M7CSE9"/>
<dbReference type="Proteomes" id="UP000189935">
    <property type="component" value="Chromosome I"/>
</dbReference>
<organism evidence="3 4">
    <name type="scientific">Bradyrhizobium lablabi</name>
    <dbReference type="NCBI Taxonomy" id="722472"/>
    <lineage>
        <taxon>Bacteria</taxon>
        <taxon>Pseudomonadati</taxon>
        <taxon>Pseudomonadota</taxon>
        <taxon>Alphaproteobacteria</taxon>
        <taxon>Hyphomicrobiales</taxon>
        <taxon>Nitrobacteraceae</taxon>
        <taxon>Bradyrhizobium</taxon>
    </lineage>
</organism>
<dbReference type="OrthoDB" id="8265056at2"/>
<protein>
    <submittedName>
        <fullName evidence="3">Uncharacterized protein</fullName>
    </submittedName>
</protein>
<dbReference type="RefSeq" id="WP_079543746.1">
    <property type="nucleotide sequence ID" value="NZ_LT670844.1"/>
</dbReference>
<feature type="compositionally biased region" description="Basic residues" evidence="1">
    <location>
        <begin position="149"/>
        <end position="170"/>
    </location>
</feature>
<sequence>MIEVTSENAKTGDVARIGAQPIALAAAALLVLLLGASGIGLWRAYTGTSPEPDRVVAARQLQAKTAQTSERLVEKTKDLEVTQQESIDQLQVVQDQLQTVKRLLAAQQSDTKRLSEQVAALTEAVEGLRQSYASTPPPDASASPSPRNKSIRTRSHATRNVHRKLAKSRG</sequence>
<keyword evidence="2" id="KW-1133">Transmembrane helix</keyword>
<dbReference type="EMBL" id="LT670844">
    <property type="protein sequence ID" value="SHL70135.1"/>
    <property type="molecule type" value="Genomic_DNA"/>
</dbReference>
<evidence type="ECO:0000313" key="4">
    <source>
        <dbReference type="Proteomes" id="UP000189935"/>
    </source>
</evidence>
<feature type="transmembrane region" description="Helical" evidence="2">
    <location>
        <begin position="22"/>
        <end position="42"/>
    </location>
</feature>